<dbReference type="Proteomes" id="UP000693738">
    <property type="component" value="Unassembled WGS sequence"/>
</dbReference>
<feature type="compositionally biased region" description="Acidic residues" evidence="2">
    <location>
        <begin position="58"/>
        <end position="84"/>
    </location>
</feature>
<feature type="compositionally biased region" description="Basic residues" evidence="2">
    <location>
        <begin position="171"/>
        <end position="182"/>
    </location>
</feature>
<dbReference type="AlphaFoldDB" id="A0A8J2NFR9"/>
<sequence>MNGDYEGLEADSVAHNTGVLEFGSGACNEARDRSAIQACNRRYFTAKPIFPLDKAVSDDDDEDDSEDYDYEDNDEDDDEDDNENDNSNAECDFSVYLEQYLKKNKGAWNNHRPDVNNWPRIRYTGNSKKKWPQKMAIEAAFRYFNATNASHMVELLDDTINAIKDHYISQKGKKTSQKGKKNSQKEKKDSRSYENESSLIRTTKSACEKAWQVWVGIKEHKQTWDNLIPPHAQILACQFVAKNGQINSSIATYLTAMSKAHLQQVSTISTGDREKDREACNLALSAINTAANALKAAEANEEKFEERLKKPLQALTVLRDEVIAIDAKVHVLEEKLDKQEDKLNKEPAIEAKVNALEEKLDKQPATLKKELKAELNGVFKTEQAHLKKQLIKELREELQGKLDKDLAEFKKTQLGKGQVTGSGSTPPAPTSTPSKRGSTSSESGLPKKSRLESSLFDFTKK</sequence>
<name>A0A8J2NFR9_FUSEQ</name>
<feature type="region of interest" description="Disordered" evidence="2">
    <location>
        <begin position="170"/>
        <end position="197"/>
    </location>
</feature>
<feature type="region of interest" description="Disordered" evidence="2">
    <location>
        <begin position="54"/>
        <end position="88"/>
    </location>
</feature>
<feature type="compositionally biased region" description="Basic and acidic residues" evidence="2">
    <location>
        <begin position="183"/>
        <end position="194"/>
    </location>
</feature>
<evidence type="ECO:0000313" key="3">
    <source>
        <dbReference type="EMBL" id="CAG7556959.1"/>
    </source>
</evidence>
<evidence type="ECO:0000256" key="1">
    <source>
        <dbReference type="SAM" id="Coils"/>
    </source>
</evidence>
<protein>
    <submittedName>
        <fullName evidence="3">Uncharacterized protein</fullName>
    </submittedName>
</protein>
<proteinExistence type="predicted"/>
<accession>A0A8J2NFR9</accession>
<keyword evidence="1" id="KW-0175">Coiled coil</keyword>
<comment type="caution">
    <text evidence="3">The sequence shown here is derived from an EMBL/GenBank/DDBJ whole genome shotgun (WGS) entry which is preliminary data.</text>
</comment>
<reference evidence="3" key="1">
    <citation type="submission" date="2021-05" db="EMBL/GenBank/DDBJ databases">
        <authorList>
            <person name="Khan N."/>
        </authorList>
    </citation>
    <scope>NUCLEOTIDE SEQUENCE</scope>
</reference>
<gene>
    <name evidence="3" type="ORF">FEQUK3_LOCUS2682</name>
</gene>
<evidence type="ECO:0000313" key="4">
    <source>
        <dbReference type="Proteomes" id="UP000693738"/>
    </source>
</evidence>
<evidence type="ECO:0000256" key="2">
    <source>
        <dbReference type="SAM" id="MobiDB-lite"/>
    </source>
</evidence>
<dbReference type="EMBL" id="CAJSTJ010000111">
    <property type="protein sequence ID" value="CAG7556959.1"/>
    <property type="molecule type" value="Genomic_DNA"/>
</dbReference>
<feature type="coiled-coil region" evidence="1">
    <location>
        <begin position="287"/>
        <end position="342"/>
    </location>
</feature>
<organism evidence="3 4">
    <name type="scientific">Fusarium equiseti</name>
    <name type="common">Fusarium scirpi</name>
    <dbReference type="NCBI Taxonomy" id="61235"/>
    <lineage>
        <taxon>Eukaryota</taxon>
        <taxon>Fungi</taxon>
        <taxon>Dikarya</taxon>
        <taxon>Ascomycota</taxon>
        <taxon>Pezizomycotina</taxon>
        <taxon>Sordariomycetes</taxon>
        <taxon>Hypocreomycetidae</taxon>
        <taxon>Hypocreales</taxon>
        <taxon>Nectriaceae</taxon>
        <taxon>Fusarium</taxon>
        <taxon>Fusarium incarnatum-equiseti species complex</taxon>
    </lineage>
</organism>
<feature type="region of interest" description="Disordered" evidence="2">
    <location>
        <begin position="412"/>
        <end position="461"/>
    </location>
</feature>